<dbReference type="PANTHER" id="PTHR43649:SF33">
    <property type="entry name" value="POLYGALACTURONAN_RHAMNOGALACTURONAN-BINDING PROTEIN YTCQ"/>
    <property type="match status" value="1"/>
</dbReference>
<feature type="signal peptide" evidence="6">
    <location>
        <begin position="1"/>
        <end position="24"/>
    </location>
</feature>
<organism evidence="7 8">
    <name type="scientific">Paenibacillus allorhizosphaerae</name>
    <dbReference type="NCBI Taxonomy" id="2849866"/>
    <lineage>
        <taxon>Bacteria</taxon>
        <taxon>Bacillati</taxon>
        <taxon>Bacillota</taxon>
        <taxon>Bacilli</taxon>
        <taxon>Bacillales</taxon>
        <taxon>Paenibacillaceae</taxon>
        <taxon>Paenibacillus</taxon>
    </lineage>
</organism>
<name>A0ABN7TAQ2_9BACL</name>
<gene>
    <name evidence="7" type="ORF">PAECIP111802_00330</name>
</gene>
<evidence type="ECO:0000256" key="1">
    <source>
        <dbReference type="ARBA" id="ARBA00022475"/>
    </source>
</evidence>
<evidence type="ECO:0000313" key="8">
    <source>
        <dbReference type="Proteomes" id="UP000730618"/>
    </source>
</evidence>
<reference evidence="7 8" key="1">
    <citation type="submission" date="2021-06" db="EMBL/GenBank/DDBJ databases">
        <authorList>
            <person name="Criscuolo A."/>
        </authorList>
    </citation>
    <scope>NUCLEOTIDE SEQUENCE [LARGE SCALE GENOMIC DNA]</scope>
    <source>
        <strain evidence="8">CIP 111802</strain>
    </source>
</reference>
<evidence type="ECO:0000256" key="3">
    <source>
        <dbReference type="ARBA" id="ARBA00023136"/>
    </source>
</evidence>
<dbReference type="Proteomes" id="UP000730618">
    <property type="component" value="Unassembled WGS sequence"/>
</dbReference>
<keyword evidence="5" id="KW-0449">Lipoprotein</keyword>
<dbReference type="InterPro" id="IPR050490">
    <property type="entry name" value="Bact_solute-bd_prot1"/>
</dbReference>
<sequence>MVNKFNSLVMLTTIVTLVLSGCQAAKPGVEQDSPVSSNPVTLKIFVHAVRLTDTEYQKFILEPLKKTHPNITMERLEGKLEDLIVAGNIPDLILTDNDWYSALTTLDLQQDLTDLIKEFRLDVNTFVPESIQAVKQLSDSGKMYAIPFSLNVGALFYNKDLFDRFGIPYPKDDMTWKEVLDLSKKLTRNVDGVQYIGWEPGFPDAIASPYSQPFVDPKTNKAVVDTDVYRKVFELMKQVYEQPGFIGANNKFTYAPKEFIVDKKVGMMTEWSIKMIGDLVEAIEQGASFNWDMVTIPNFEDKAGKGRHMLASMMIITKNSPYKKQAMHVIQTVTSPEAQRIQARNARVPVLNDEAIKKEYGKDIPWMAAKNVASLFKFKASPTPKPNLYDKEVQPFIRQTRKAIAIDNKDINTALREAQEAADKRLQELRAK</sequence>
<evidence type="ECO:0000256" key="6">
    <source>
        <dbReference type="SAM" id="SignalP"/>
    </source>
</evidence>
<dbReference type="PROSITE" id="PS51257">
    <property type="entry name" value="PROKAR_LIPOPROTEIN"/>
    <property type="match status" value="1"/>
</dbReference>
<feature type="chain" id="PRO_5046177068" description="Extracellular solute-binding protein" evidence="6">
    <location>
        <begin position="25"/>
        <end position="432"/>
    </location>
</feature>
<evidence type="ECO:0000313" key="7">
    <source>
        <dbReference type="EMBL" id="CAG7616804.1"/>
    </source>
</evidence>
<keyword evidence="8" id="KW-1185">Reference proteome</keyword>
<protein>
    <recommendedName>
        <fullName evidence="9">Extracellular solute-binding protein</fullName>
    </recommendedName>
</protein>
<keyword evidence="1" id="KW-1003">Cell membrane</keyword>
<dbReference type="InterPro" id="IPR006059">
    <property type="entry name" value="SBP"/>
</dbReference>
<accession>A0ABN7TAQ2</accession>
<dbReference type="EMBL" id="CAJVCE010000001">
    <property type="protein sequence ID" value="CAG7616804.1"/>
    <property type="molecule type" value="Genomic_DNA"/>
</dbReference>
<evidence type="ECO:0000256" key="5">
    <source>
        <dbReference type="ARBA" id="ARBA00023288"/>
    </source>
</evidence>
<evidence type="ECO:0000256" key="4">
    <source>
        <dbReference type="ARBA" id="ARBA00023139"/>
    </source>
</evidence>
<evidence type="ECO:0000256" key="2">
    <source>
        <dbReference type="ARBA" id="ARBA00022729"/>
    </source>
</evidence>
<keyword evidence="3" id="KW-0472">Membrane</keyword>
<comment type="caution">
    <text evidence="7">The sequence shown here is derived from an EMBL/GenBank/DDBJ whole genome shotgun (WGS) entry which is preliminary data.</text>
</comment>
<dbReference type="RefSeq" id="WP_218096701.1">
    <property type="nucleotide sequence ID" value="NZ_CAJVCE010000001.1"/>
</dbReference>
<proteinExistence type="predicted"/>
<dbReference type="Pfam" id="PF01547">
    <property type="entry name" value="SBP_bac_1"/>
    <property type="match status" value="1"/>
</dbReference>
<dbReference type="PANTHER" id="PTHR43649">
    <property type="entry name" value="ARABINOSE-BINDING PROTEIN-RELATED"/>
    <property type="match status" value="1"/>
</dbReference>
<evidence type="ECO:0008006" key="9">
    <source>
        <dbReference type="Google" id="ProtNLM"/>
    </source>
</evidence>
<keyword evidence="4" id="KW-0564">Palmitate</keyword>
<keyword evidence="2 6" id="KW-0732">Signal</keyword>